<evidence type="ECO:0000313" key="1">
    <source>
        <dbReference type="EMBL" id="KAJ8775137.1"/>
    </source>
</evidence>
<dbReference type="Proteomes" id="UP001159364">
    <property type="component" value="Linkage Group LG01"/>
</dbReference>
<dbReference type="CDD" id="cd09272">
    <property type="entry name" value="RNase_HI_RT_Ty1"/>
    <property type="match status" value="1"/>
</dbReference>
<sequence length="243" mass="27097">MDARPPLTQASSPPVADAALYRQVVGALQYLTLTRPDIAFSVNRLCQFMHNPNEDHWKAAKRLLKYLKYTSSDGLLFSKTSSTTLQCFTDSDWGGCLDDRRSMNGYAIYLGNNLISWASKKQPTIARSSTESEYKALANSAAEVVWLTSLLGELGFTPATPPILWCDNIGAIYLSKNPVFHARTKHVELDYHFVRELVSQQKLQIQFLKGSDQTADILTKPLGTALFDHHKSKLRLLSISSSA</sequence>
<keyword evidence="2" id="KW-1185">Reference proteome</keyword>
<proteinExistence type="predicted"/>
<dbReference type="PANTHER" id="PTHR11439">
    <property type="entry name" value="GAG-POL-RELATED RETROTRANSPOSON"/>
    <property type="match status" value="1"/>
</dbReference>
<dbReference type="AlphaFoldDB" id="A0AAV8U758"/>
<reference evidence="1 2" key="1">
    <citation type="submission" date="2021-09" db="EMBL/GenBank/DDBJ databases">
        <title>Genomic insights and catalytic innovation underlie evolution of tropane alkaloids biosynthesis.</title>
        <authorList>
            <person name="Wang Y.-J."/>
            <person name="Tian T."/>
            <person name="Huang J.-P."/>
            <person name="Huang S.-X."/>
        </authorList>
    </citation>
    <scope>NUCLEOTIDE SEQUENCE [LARGE SCALE GENOMIC DNA]</scope>
    <source>
        <strain evidence="1">KIB-2018</strain>
        <tissue evidence="1">Leaf</tissue>
    </source>
</reference>
<dbReference type="PANTHER" id="PTHR11439:SF450">
    <property type="entry name" value="REVERSE TRANSCRIPTASE TY1_COPIA-TYPE DOMAIN-CONTAINING PROTEIN"/>
    <property type="match status" value="1"/>
</dbReference>
<name>A0AAV8U758_9ROSI</name>
<comment type="caution">
    <text evidence="1">The sequence shown here is derived from an EMBL/GenBank/DDBJ whole genome shotgun (WGS) entry which is preliminary data.</text>
</comment>
<protein>
    <submittedName>
        <fullName evidence="1">Uncharacterized protein</fullName>
    </submittedName>
</protein>
<evidence type="ECO:0000313" key="2">
    <source>
        <dbReference type="Proteomes" id="UP001159364"/>
    </source>
</evidence>
<organism evidence="1 2">
    <name type="scientific">Erythroxylum novogranatense</name>
    <dbReference type="NCBI Taxonomy" id="1862640"/>
    <lineage>
        <taxon>Eukaryota</taxon>
        <taxon>Viridiplantae</taxon>
        <taxon>Streptophyta</taxon>
        <taxon>Embryophyta</taxon>
        <taxon>Tracheophyta</taxon>
        <taxon>Spermatophyta</taxon>
        <taxon>Magnoliopsida</taxon>
        <taxon>eudicotyledons</taxon>
        <taxon>Gunneridae</taxon>
        <taxon>Pentapetalae</taxon>
        <taxon>rosids</taxon>
        <taxon>fabids</taxon>
        <taxon>Malpighiales</taxon>
        <taxon>Erythroxylaceae</taxon>
        <taxon>Erythroxylum</taxon>
    </lineage>
</organism>
<dbReference type="SUPFAM" id="SSF56672">
    <property type="entry name" value="DNA/RNA polymerases"/>
    <property type="match status" value="1"/>
</dbReference>
<gene>
    <name evidence="1" type="ORF">K2173_020141</name>
</gene>
<accession>A0AAV8U758</accession>
<dbReference type="EMBL" id="JAIWQS010000001">
    <property type="protein sequence ID" value="KAJ8775137.1"/>
    <property type="molecule type" value="Genomic_DNA"/>
</dbReference>
<dbReference type="InterPro" id="IPR043502">
    <property type="entry name" value="DNA/RNA_pol_sf"/>
</dbReference>